<evidence type="ECO:0000256" key="1">
    <source>
        <dbReference type="SAM" id="Phobius"/>
    </source>
</evidence>
<dbReference type="Proteomes" id="UP000186744">
    <property type="component" value="Unassembled WGS sequence"/>
</dbReference>
<keyword evidence="1" id="KW-0472">Membrane</keyword>
<dbReference type="EMBL" id="FTOL01000015">
    <property type="protein sequence ID" value="SIT25550.1"/>
    <property type="molecule type" value="Genomic_DNA"/>
</dbReference>
<sequence>MNILKIIAWIFVGSIAALIISFALMRGCEVKTEGLNLFPVESFTSKLCSIGKTLKNLSTLGFLTGAVLFFVFYVNEKNNFY</sequence>
<accession>A0A1N7QRK8</accession>
<keyword evidence="1" id="KW-1133">Transmembrane helix</keyword>
<feature type="transmembrane region" description="Helical" evidence="1">
    <location>
        <begin position="6"/>
        <end position="25"/>
    </location>
</feature>
<proteinExistence type="predicted"/>
<protein>
    <submittedName>
        <fullName evidence="2">Uncharacterized protein</fullName>
    </submittedName>
</protein>
<keyword evidence="1" id="KW-0812">Transmembrane</keyword>
<evidence type="ECO:0000313" key="3">
    <source>
        <dbReference type="Proteomes" id="UP000186744"/>
    </source>
</evidence>
<feature type="transmembrane region" description="Helical" evidence="1">
    <location>
        <begin position="56"/>
        <end position="74"/>
    </location>
</feature>
<evidence type="ECO:0000313" key="2">
    <source>
        <dbReference type="EMBL" id="SIT25550.1"/>
    </source>
</evidence>
<dbReference type="AlphaFoldDB" id="A0A1N7QRK8"/>
<keyword evidence="3" id="KW-1185">Reference proteome</keyword>
<dbReference type="STRING" id="373668.SAMN05421786_11526"/>
<organism evidence="2 3">
    <name type="scientific">Chryseobacterium ureilyticum</name>
    <dbReference type="NCBI Taxonomy" id="373668"/>
    <lineage>
        <taxon>Bacteria</taxon>
        <taxon>Pseudomonadati</taxon>
        <taxon>Bacteroidota</taxon>
        <taxon>Flavobacteriia</taxon>
        <taxon>Flavobacteriales</taxon>
        <taxon>Weeksellaceae</taxon>
        <taxon>Chryseobacterium group</taxon>
        <taxon>Chryseobacterium</taxon>
    </lineage>
</organism>
<gene>
    <name evidence="2" type="ORF">SAMN05421786_11526</name>
</gene>
<reference evidence="3" key="1">
    <citation type="submission" date="2017-01" db="EMBL/GenBank/DDBJ databases">
        <authorList>
            <person name="Varghese N."/>
            <person name="Submissions S."/>
        </authorList>
    </citation>
    <scope>NUCLEOTIDE SEQUENCE [LARGE SCALE GENOMIC DNA]</scope>
    <source>
        <strain evidence="3">DSM 18017</strain>
    </source>
</reference>
<dbReference type="RefSeq" id="WP_076554127.1">
    <property type="nucleotide sequence ID" value="NZ_FTOL01000015.1"/>
</dbReference>
<name>A0A1N7QRK8_9FLAO</name>